<dbReference type="PaxDb" id="55529-EKX44296"/>
<feature type="chain" id="PRO_5008770934" evidence="2">
    <location>
        <begin position="28"/>
        <end position="585"/>
    </location>
</feature>
<reference evidence="3 5" key="1">
    <citation type="journal article" date="2012" name="Nature">
        <title>Algal genomes reveal evolutionary mosaicism and the fate of nucleomorphs.</title>
        <authorList>
            <consortium name="DOE Joint Genome Institute"/>
            <person name="Curtis B.A."/>
            <person name="Tanifuji G."/>
            <person name="Burki F."/>
            <person name="Gruber A."/>
            <person name="Irimia M."/>
            <person name="Maruyama S."/>
            <person name="Arias M.C."/>
            <person name="Ball S.G."/>
            <person name="Gile G.H."/>
            <person name="Hirakawa Y."/>
            <person name="Hopkins J.F."/>
            <person name="Kuo A."/>
            <person name="Rensing S.A."/>
            <person name="Schmutz J."/>
            <person name="Symeonidi A."/>
            <person name="Elias M."/>
            <person name="Eveleigh R.J."/>
            <person name="Herman E.K."/>
            <person name="Klute M.J."/>
            <person name="Nakayama T."/>
            <person name="Obornik M."/>
            <person name="Reyes-Prieto A."/>
            <person name="Armbrust E.V."/>
            <person name="Aves S.J."/>
            <person name="Beiko R.G."/>
            <person name="Coutinho P."/>
            <person name="Dacks J.B."/>
            <person name="Durnford D.G."/>
            <person name="Fast N.M."/>
            <person name="Green B.R."/>
            <person name="Grisdale C.J."/>
            <person name="Hempel F."/>
            <person name="Henrissat B."/>
            <person name="Hoppner M.P."/>
            <person name="Ishida K."/>
            <person name="Kim E."/>
            <person name="Koreny L."/>
            <person name="Kroth P.G."/>
            <person name="Liu Y."/>
            <person name="Malik S.B."/>
            <person name="Maier U.G."/>
            <person name="McRose D."/>
            <person name="Mock T."/>
            <person name="Neilson J.A."/>
            <person name="Onodera N.T."/>
            <person name="Poole A.M."/>
            <person name="Pritham E.J."/>
            <person name="Richards T.A."/>
            <person name="Rocap G."/>
            <person name="Roy S.W."/>
            <person name="Sarai C."/>
            <person name="Schaack S."/>
            <person name="Shirato S."/>
            <person name="Slamovits C.H."/>
            <person name="Spencer D.F."/>
            <person name="Suzuki S."/>
            <person name="Worden A.Z."/>
            <person name="Zauner S."/>
            <person name="Barry K."/>
            <person name="Bell C."/>
            <person name="Bharti A.K."/>
            <person name="Crow J.A."/>
            <person name="Grimwood J."/>
            <person name="Kramer R."/>
            <person name="Lindquist E."/>
            <person name="Lucas S."/>
            <person name="Salamov A."/>
            <person name="McFadden G.I."/>
            <person name="Lane C.E."/>
            <person name="Keeling P.J."/>
            <person name="Gray M.W."/>
            <person name="Grigoriev I.V."/>
            <person name="Archibald J.M."/>
        </authorList>
    </citation>
    <scope>NUCLEOTIDE SEQUENCE</scope>
    <source>
        <strain evidence="3 5">CCMP2712</strain>
    </source>
</reference>
<evidence type="ECO:0000313" key="5">
    <source>
        <dbReference type="Proteomes" id="UP000011087"/>
    </source>
</evidence>
<protein>
    <submittedName>
        <fullName evidence="3 4">Uncharacterized protein</fullName>
    </submittedName>
</protein>
<organism evidence="3">
    <name type="scientific">Guillardia theta (strain CCMP2712)</name>
    <name type="common">Cryptophyte</name>
    <dbReference type="NCBI Taxonomy" id="905079"/>
    <lineage>
        <taxon>Eukaryota</taxon>
        <taxon>Cryptophyceae</taxon>
        <taxon>Pyrenomonadales</taxon>
        <taxon>Geminigeraceae</taxon>
        <taxon>Guillardia</taxon>
    </lineage>
</organism>
<evidence type="ECO:0000256" key="1">
    <source>
        <dbReference type="SAM" id="MobiDB-lite"/>
    </source>
</evidence>
<dbReference type="RefSeq" id="XP_005831276.1">
    <property type="nucleotide sequence ID" value="XM_005831219.1"/>
</dbReference>
<dbReference type="HOGENOM" id="CLU_466506_0_0_1"/>
<dbReference type="EMBL" id="JH993005">
    <property type="protein sequence ID" value="EKX44296.1"/>
    <property type="molecule type" value="Genomic_DNA"/>
</dbReference>
<gene>
    <name evidence="3" type="ORF">GUITHDRAFT_109751</name>
</gene>
<feature type="region of interest" description="Disordered" evidence="1">
    <location>
        <begin position="341"/>
        <end position="382"/>
    </location>
</feature>
<feature type="region of interest" description="Disordered" evidence="1">
    <location>
        <begin position="28"/>
        <end position="130"/>
    </location>
</feature>
<evidence type="ECO:0000313" key="3">
    <source>
        <dbReference type="EMBL" id="EKX44296.1"/>
    </source>
</evidence>
<evidence type="ECO:0000313" key="4">
    <source>
        <dbReference type="EnsemblProtists" id="EKX44296"/>
    </source>
</evidence>
<dbReference type="KEGG" id="gtt:GUITHDRAFT_109751"/>
<accession>L1J713</accession>
<feature type="region of interest" description="Disordered" evidence="1">
    <location>
        <begin position="430"/>
        <end position="463"/>
    </location>
</feature>
<proteinExistence type="predicted"/>
<dbReference type="EnsemblProtists" id="EKX44296">
    <property type="protein sequence ID" value="EKX44296"/>
    <property type="gene ID" value="GUITHDRAFT_109751"/>
</dbReference>
<name>L1J713_GUITC</name>
<keyword evidence="2" id="KW-0732">Signal</keyword>
<dbReference type="AlphaFoldDB" id="L1J713"/>
<dbReference type="Proteomes" id="UP000011087">
    <property type="component" value="Unassembled WGS sequence"/>
</dbReference>
<sequence>MAAFRASRSALLISSLVLLTRLHEILPDSSSNPVISYTSNDRRGETESSSVSVSKSDVARSSRSAKSSRSVYSRSNDEAKGVERHSEKEDESFAIESSKRSSDPSSSETGQDSDDDSATESSSSSWENTEDEQNFMMAMKRGYEWQVELEDELEQEALGPVENITMIGLEVDCSRVTNEELEEGLYISEDRWKRFLQHARLFNRYLRMNPTEGRQDLDNSYRTFLRQNEEAFTSRRHKKASRRKKVHRKRPEYKEYESDSWLVSSVDEEEDIERPWMNFKGAQGGVKQGQQKKMSKRTKKLLRASERKASMTPIPSSNMIKNADKYSKKYLMKHLRKDFSQTPTPKKKLFKDLGSARPGTKRHNPIASVQINPQGGPKNLSIENQLSSNEVKKPRREMQTSLDSFSLYRHKAPAAPGTFMVPNCSGAEVEVSRSSKLDTSQSSEGERAAGQGERSAPGAAPLPGSFDTFNITWPNVNCSLLPHNSSSASHPSIAPVQIRLYDWARNKLLKGLPVVAKEPTSSQSYDVELKDGAIVSKGGQIMVRGVSTDLRSWDLFSPSKKDCNETDGSVFEGVTREVNESDHEL</sequence>
<reference evidence="4" key="3">
    <citation type="submission" date="2015-06" db="UniProtKB">
        <authorList>
            <consortium name="EnsemblProtists"/>
        </authorList>
    </citation>
    <scope>IDENTIFICATION</scope>
</reference>
<dbReference type="GeneID" id="17300900"/>
<feature type="signal peptide" evidence="2">
    <location>
        <begin position="1"/>
        <end position="27"/>
    </location>
</feature>
<feature type="compositionally biased region" description="Low complexity" evidence="1">
    <location>
        <begin position="48"/>
        <end position="74"/>
    </location>
</feature>
<keyword evidence="5" id="KW-1185">Reference proteome</keyword>
<evidence type="ECO:0000256" key="2">
    <source>
        <dbReference type="SAM" id="SignalP"/>
    </source>
</evidence>
<reference evidence="5" key="2">
    <citation type="submission" date="2012-11" db="EMBL/GenBank/DDBJ databases">
        <authorList>
            <person name="Kuo A."/>
            <person name="Curtis B.A."/>
            <person name="Tanifuji G."/>
            <person name="Burki F."/>
            <person name="Gruber A."/>
            <person name="Irimia M."/>
            <person name="Maruyama S."/>
            <person name="Arias M.C."/>
            <person name="Ball S.G."/>
            <person name="Gile G.H."/>
            <person name="Hirakawa Y."/>
            <person name="Hopkins J.F."/>
            <person name="Rensing S.A."/>
            <person name="Schmutz J."/>
            <person name="Symeonidi A."/>
            <person name="Elias M."/>
            <person name="Eveleigh R.J."/>
            <person name="Herman E.K."/>
            <person name="Klute M.J."/>
            <person name="Nakayama T."/>
            <person name="Obornik M."/>
            <person name="Reyes-Prieto A."/>
            <person name="Armbrust E.V."/>
            <person name="Aves S.J."/>
            <person name="Beiko R.G."/>
            <person name="Coutinho P."/>
            <person name="Dacks J.B."/>
            <person name="Durnford D.G."/>
            <person name="Fast N.M."/>
            <person name="Green B.R."/>
            <person name="Grisdale C."/>
            <person name="Hempe F."/>
            <person name="Henrissat B."/>
            <person name="Hoppner M.P."/>
            <person name="Ishida K.-I."/>
            <person name="Kim E."/>
            <person name="Koreny L."/>
            <person name="Kroth P.G."/>
            <person name="Liu Y."/>
            <person name="Malik S.-B."/>
            <person name="Maier U.G."/>
            <person name="McRose D."/>
            <person name="Mock T."/>
            <person name="Neilson J.A."/>
            <person name="Onodera N.T."/>
            <person name="Poole A.M."/>
            <person name="Pritham E.J."/>
            <person name="Richards T.A."/>
            <person name="Rocap G."/>
            <person name="Roy S.W."/>
            <person name="Sarai C."/>
            <person name="Schaack S."/>
            <person name="Shirato S."/>
            <person name="Slamovits C.H."/>
            <person name="Spencer D.F."/>
            <person name="Suzuki S."/>
            <person name="Worden A.Z."/>
            <person name="Zauner S."/>
            <person name="Barry K."/>
            <person name="Bell C."/>
            <person name="Bharti A.K."/>
            <person name="Crow J.A."/>
            <person name="Grimwood J."/>
            <person name="Kramer R."/>
            <person name="Lindquist E."/>
            <person name="Lucas S."/>
            <person name="Salamov A."/>
            <person name="McFadden G.I."/>
            <person name="Lane C.E."/>
            <person name="Keeling P.J."/>
            <person name="Gray M.W."/>
            <person name="Grigoriev I.V."/>
            <person name="Archibald J.M."/>
        </authorList>
    </citation>
    <scope>NUCLEOTIDE SEQUENCE</scope>
    <source>
        <strain evidence="5">CCMP2712</strain>
    </source>
</reference>
<feature type="compositionally biased region" description="Basic and acidic residues" evidence="1">
    <location>
        <begin position="75"/>
        <end position="88"/>
    </location>
</feature>
<feature type="compositionally biased region" description="Polar residues" evidence="1">
    <location>
        <begin position="28"/>
        <end position="39"/>
    </location>
</feature>